<comment type="caution">
    <text evidence="1">The sequence shown here is derived from an EMBL/GenBank/DDBJ whole genome shotgun (WGS) entry which is preliminary data.</text>
</comment>
<keyword evidence="2" id="KW-1185">Reference proteome</keyword>
<dbReference type="Proteomes" id="UP000019482">
    <property type="component" value="Unassembled WGS sequence"/>
</dbReference>
<protein>
    <submittedName>
        <fullName evidence="1">Uncharacterized protein</fullName>
    </submittedName>
</protein>
<reference evidence="1 2" key="1">
    <citation type="journal article" date="2015" name="Genome Announc.">
        <title>Draft Genome Sequence of Clostridium tyrobutyricum Strain DIVETGP, Isolated from Cow's Milk for Grana Padano Production.</title>
        <authorList>
            <person name="Soggiu A."/>
            <person name="Piras C."/>
            <person name="Gaiarsa S."/>
            <person name="Sassera D."/>
            <person name="Roncada P."/>
            <person name="Bendixen E."/>
            <person name="Brasca M."/>
            <person name="Bonizzi L."/>
        </authorList>
    </citation>
    <scope>NUCLEOTIDE SEQUENCE [LARGE SCALE GENOMIC DNA]</scope>
    <source>
        <strain evidence="1 2">DIVETGP</strain>
    </source>
</reference>
<accession>W6N661</accession>
<evidence type="ECO:0000313" key="2">
    <source>
        <dbReference type="Proteomes" id="UP000019482"/>
    </source>
</evidence>
<dbReference type="RefSeq" id="WP_017751973.1">
    <property type="nucleotide sequence ID" value="NZ_CBXI010000031.1"/>
</dbReference>
<evidence type="ECO:0000313" key="1">
    <source>
        <dbReference type="EMBL" id="CDL91645.1"/>
    </source>
</evidence>
<sequence>MENDIFKIDFDSRQMLFIKQFGVIAFKEDKNGYQNNRENLAKLVDSKLQFQLVSFRIKLISLTSSLI</sequence>
<organism evidence="1 2">
    <name type="scientific">Clostridium tyrobutyricum DIVETGP</name>
    <dbReference type="NCBI Taxonomy" id="1408889"/>
    <lineage>
        <taxon>Bacteria</taxon>
        <taxon>Bacillati</taxon>
        <taxon>Bacillota</taxon>
        <taxon>Clostridia</taxon>
        <taxon>Eubacteriales</taxon>
        <taxon>Clostridiaceae</taxon>
        <taxon>Clostridium</taxon>
    </lineage>
</organism>
<dbReference type="EMBL" id="CBXI010000031">
    <property type="protein sequence ID" value="CDL91645.1"/>
    <property type="molecule type" value="Genomic_DNA"/>
</dbReference>
<gene>
    <name evidence="1" type="ORF">CTDIVETGP_1715</name>
</gene>
<dbReference type="GeneID" id="29417994"/>
<dbReference type="AlphaFoldDB" id="W6N661"/>
<proteinExistence type="predicted"/>
<name>W6N661_CLOTY</name>